<gene>
    <name evidence="10" type="ORF">E6H03_10805</name>
</gene>
<evidence type="ECO:0000313" key="11">
    <source>
        <dbReference type="Proteomes" id="UP000318093"/>
    </source>
</evidence>
<evidence type="ECO:0000256" key="5">
    <source>
        <dbReference type="ARBA" id="ARBA00022741"/>
    </source>
</evidence>
<dbReference type="GO" id="GO:0005524">
    <property type="term" value="F:ATP binding"/>
    <property type="evidence" value="ECO:0007669"/>
    <property type="project" value="UniProtKB-KW"/>
</dbReference>
<comment type="similarity">
    <text evidence="2">Belongs to the ABC transporter superfamily.</text>
</comment>
<dbReference type="FunFam" id="3.40.50.300:FF:000224">
    <property type="entry name" value="Energy-coupling factor transporter ATP-binding protein EcfA"/>
    <property type="match status" value="1"/>
</dbReference>
<dbReference type="PANTHER" id="PTHR43553:SF24">
    <property type="entry name" value="ENERGY-COUPLING FACTOR TRANSPORTER ATP-BINDING PROTEIN ECFA1"/>
    <property type="match status" value="1"/>
</dbReference>
<keyword evidence="5" id="KW-0547">Nucleotide-binding</keyword>
<keyword evidence="8" id="KW-0472">Membrane</keyword>
<evidence type="ECO:0000256" key="6">
    <source>
        <dbReference type="ARBA" id="ARBA00022840"/>
    </source>
</evidence>
<keyword evidence="7" id="KW-1278">Translocase</keyword>
<feature type="domain" description="ABC transporter" evidence="9">
    <location>
        <begin position="2"/>
        <end position="233"/>
    </location>
</feature>
<dbReference type="InterPro" id="IPR017871">
    <property type="entry name" value="ABC_transporter-like_CS"/>
</dbReference>
<evidence type="ECO:0000256" key="1">
    <source>
        <dbReference type="ARBA" id="ARBA00004236"/>
    </source>
</evidence>
<dbReference type="PANTHER" id="PTHR43553">
    <property type="entry name" value="HEAVY METAL TRANSPORTER"/>
    <property type="match status" value="1"/>
</dbReference>
<dbReference type="GO" id="GO:0016887">
    <property type="term" value="F:ATP hydrolysis activity"/>
    <property type="evidence" value="ECO:0007669"/>
    <property type="project" value="InterPro"/>
</dbReference>
<dbReference type="SUPFAM" id="SSF52540">
    <property type="entry name" value="P-loop containing nucleoside triphosphate hydrolases"/>
    <property type="match status" value="1"/>
</dbReference>
<dbReference type="InterPro" id="IPR003593">
    <property type="entry name" value="AAA+_ATPase"/>
</dbReference>
<dbReference type="GO" id="GO:0042626">
    <property type="term" value="F:ATPase-coupled transmembrane transporter activity"/>
    <property type="evidence" value="ECO:0007669"/>
    <property type="project" value="TreeGrafter"/>
</dbReference>
<comment type="subcellular location">
    <subcellularLocation>
        <location evidence="1">Cell membrane</location>
    </subcellularLocation>
</comment>
<dbReference type="InterPro" id="IPR050095">
    <property type="entry name" value="ECF_ABC_transporter_ATP-bd"/>
</dbReference>
<proteinExistence type="inferred from homology"/>
<name>A0A537J6H4_9BACT</name>
<sequence length="272" mass="29958">MLGTPFEHPALRGVTLRVNDGEVVGIIGHTGSGKSTLIQYFNGLMRPTRGRVIVAGHDLGSPRADVAAVRRAVGLAFQEPETQVFERLVGDDVAYGPRRLRLPFHEIRERVRWAMETMGLSFETFKDRYTFTLSGGELRKAALAGVLALRPRVLVLDEPTSGLDPRSRDDLRARIEELRDREGMTLVLVSHDMEEVARLSDRVYVLHDGSVSASGSPREVFGDAARLAAAGLAPPEAAQVVQRLRDRGYPVREALTLDEAETALAALLERTR</sequence>
<evidence type="ECO:0000256" key="2">
    <source>
        <dbReference type="ARBA" id="ARBA00005417"/>
    </source>
</evidence>
<protein>
    <submittedName>
        <fullName evidence="10">Energy-coupling factor transporter ATPase</fullName>
    </submittedName>
</protein>
<keyword evidence="6" id="KW-0067">ATP-binding</keyword>
<accession>A0A537J6H4</accession>
<evidence type="ECO:0000259" key="9">
    <source>
        <dbReference type="PROSITE" id="PS50893"/>
    </source>
</evidence>
<evidence type="ECO:0000256" key="4">
    <source>
        <dbReference type="ARBA" id="ARBA00022475"/>
    </source>
</evidence>
<keyword evidence="3" id="KW-0813">Transport</keyword>
<reference evidence="10 11" key="1">
    <citation type="journal article" date="2019" name="Nat. Microbiol.">
        <title>Mediterranean grassland soil C-N compound turnover is dependent on rainfall and depth, and is mediated by genomically divergent microorganisms.</title>
        <authorList>
            <person name="Diamond S."/>
            <person name="Andeer P.F."/>
            <person name="Li Z."/>
            <person name="Crits-Christoph A."/>
            <person name="Burstein D."/>
            <person name="Anantharaman K."/>
            <person name="Lane K.R."/>
            <person name="Thomas B.C."/>
            <person name="Pan C."/>
            <person name="Northen T.R."/>
            <person name="Banfield J.F."/>
        </authorList>
    </citation>
    <scope>NUCLEOTIDE SEQUENCE [LARGE SCALE GENOMIC DNA]</scope>
    <source>
        <strain evidence="10">NP_6</strain>
    </source>
</reference>
<evidence type="ECO:0000256" key="8">
    <source>
        <dbReference type="ARBA" id="ARBA00023136"/>
    </source>
</evidence>
<dbReference type="Pfam" id="PF00005">
    <property type="entry name" value="ABC_tran"/>
    <property type="match status" value="1"/>
</dbReference>
<dbReference type="Proteomes" id="UP000318093">
    <property type="component" value="Unassembled WGS sequence"/>
</dbReference>
<dbReference type="Gene3D" id="3.40.50.300">
    <property type="entry name" value="P-loop containing nucleotide triphosphate hydrolases"/>
    <property type="match status" value="1"/>
</dbReference>
<dbReference type="CDD" id="cd03225">
    <property type="entry name" value="ABC_cobalt_CbiO_domain1"/>
    <property type="match status" value="1"/>
</dbReference>
<dbReference type="InterPro" id="IPR027417">
    <property type="entry name" value="P-loop_NTPase"/>
</dbReference>
<dbReference type="InterPro" id="IPR015856">
    <property type="entry name" value="ABC_transpr_CbiO/EcfA_su"/>
</dbReference>
<dbReference type="InterPro" id="IPR003439">
    <property type="entry name" value="ABC_transporter-like_ATP-bd"/>
</dbReference>
<comment type="caution">
    <text evidence="10">The sequence shown here is derived from an EMBL/GenBank/DDBJ whole genome shotgun (WGS) entry which is preliminary data.</text>
</comment>
<dbReference type="SMART" id="SM00382">
    <property type="entry name" value="AAA"/>
    <property type="match status" value="1"/>
</dbReference>
<evidence type="ECO:0000256" key="3">
    <source>
        <dbReference type="ARBA" id="ARBA00022448"/>
    </source>
</evidence>
<organism evidence="10 11">
    <name type="scientific">Candidatus Segetimicrobium genomatis</name>
    <dbReference type="NCBI Taxonomy" id="2569760"/>
    <lineage>
        <taxon>Bacteria</taxon>
        <taxon>Bacillati</taxon>
        <taxon>Candidatus Sysuimicrobiota</taxon>
        <taxon>Candidatus Sysuimicrobiia</taxon>
        <taxon>Candidatus Sysuimicrobiales</taxon>
        <taxon>Candidatus Segetimicrobiaceae</taxon>
        <taxon>Candidatus Segetimicrobium</taxon>
    </lineage>
</organism>
<dbReference type="PROSITE" id="PS50893">
    <property type="entry name" value="ABC_TRANSPORTER_2"/>
    <property type="match status" value="1"/>
</dbReference>
<dbReference type="PROSITE" id="PS00211">
    <property type="entry name" value="ABC_TRANSPORTER_1"/>
    <property type="match status" value="1"/>
</dbReference>
<evidence type="ECO:0000313" key="10">
    <source>
        <dbReference type="EMBL" id="TMI79151.1"/>
    </source>
</evidence>
<dbReference type="GO" id="GO:0043190">
    <property type="term" value="C:ATP-binding cassette (ABC) transporter complex"/>
    <property type="evidence" value="ECO:0007669"/>
    <property type="project" value="TreeGrafter"/>
</dbReference>
<dbReference type="EMBL" id="VBAN01000352">
    <property type="protein sequence ID" value="TMI79151.1"/>
    <property type="molecule type" value="Genomic_DNA"/>
</dbReference>
<evidence type="ECO:0000256" key="7">
    <source>
        <dbReference type="ARBA" id="ARBA00022967"/>
    </source>
</evidence>
<dbReference type="AlphaFoldDB" id="A0A537J6H4"/>
<keyword evidence="4" id="KW-1003">Cell membrane</keyword>